<dbReference type="PRINTS" id="PR00463">
    <property type="entry name" value="EP450I"/>
</dbReference>
<evidence type="ECO:0000256" key="2">
    <source>
        <dbReference type="ARBA" id="ARBA00023004"/>
    </source>
</evidence>
<dbReference type="OrthoDB" id="2789670at2759"/>
<proteinExistence type="inferred from homology"/>
<keyword evidence="3" id="KW-0472">Membrane</keyword>
<dbReference type="SUPFAM" id="SSF48264">
    <property type="entry name" value="Cytochrome P450"/>
    <property type="match status" value="1"/>
</dbReference>
<dbReference type="GO" id="GO:0016705">
    <property type="term" value="F:oxidoreductase activity, acting on paired donors, with incorporation or reduction of molecular oxygen"/>
    <property type="evidence" value="ECO:0007669"/>
    <property type="project" value="InterPro"/>
</dbReference>
<comment type="similarity">
    <text evidence="1">Belongs to the cytochrome P450 family.</text>
</comment>
<gene>
    <name evidence="5" type="primary">LOC106534646</name>
</gene>
<dbReference type="GO" id="GO:0005506">
    <property type="term" value="F:iron ion binding"/>
    <property type="evidence" value="ECO:0007669"/>
    <property type="project" value="InterPro"/>
</dbReference>
<keyword evidence="2" id="KW-0408">Iron</keyword>
<protein>
    <submittedName>
        <fullName evidence="5">Cytochrome P450 2C70</fullName>
    </submittedName>
</protein>
<evidence type="ECO:0000313" key="4">
    <source>
        <dbReference type="Proteomes" id="UP000192220"/>
    </source>
</evidence>
<dbReference type="GO" id="GO:0020037">
    <property type="term" value="F:heme binding"/>
    <property type="evidence" value="ECO:0007669"/>
    <property type="project" value="InterPro"/>
</dbReference>
<feature type="transmembrane region" description="Helical" evidence="3">
    <location>
        <begin position="25"/>
        <end position="43"/>
    </location>
</feature>
<keyword evidence="3" id="KW-1133">Transmembrane helix</keyword>
<keyword evidence="4" id="KW-1185">Reference proteome</keyword>
<dbReference type="InParanoid" id="A0A2I4D3I0"/>
<dbReference type="Proteomes" id="UP000192220">
    <property type="component" value="Unplaced"/>
</dbReference>
<dbReference type="GeneID" id="106534646"/>
<dbReference type="RefSeq" id="XP_013886800.1">
    <property type="nucleotide sequence ID" value="XM_014031346.1"/>
</dbReference>
<dbReference type="Pfam" id="PF00067">
    <property type="entry name" value="p450"/>
    <property type="match status" value="1"/>
</dbReference>
<organism evidence="4 5">
    <name type="scientific">Austrofundulus limnaeus</name>
    <name type="common">Annual killifish</name>
    <dbReference type="NCBI Taxonomy" id="52670"/>
    <lineage>
        <taxon>Eukaryota</taxon>
        <taxon>Metazoa</taxon>
        <taxon>Chordata</taxon>
        <taxon>Craniata</taxon>
        <taxon>Vertebrata</taxon>
        <taxon>Euteleostomi</taxon>
        <taxon>Actinopterygii</taxon>
        <taxon>Neopterygii</taxon>
        <taxon>Teleostei</taxon>
        <taxon>Neoteleostei</taxon>
        <taxon>Acanthomorphata</taxon>
        <taxon>Ovalentaria</taxon>
        <taxon>Atherinomorphae</taxon>
        <taxon>Cyprinodontiformes</taxon>
        <taxon>Rivulidae</taxon>
        <taxon>Austrofundulus</taxon>
    </lineage>
</organism>
<dbReference type="AlphaFoldDB" id="A0A2I4D3I0"/>
<dbReference type="GO" id="GO:0004497">
    <property type="term" value="F:monooxygenase activity"/>
    <property type="evidence" value="ECO:0007669"/>
    <property type="project" value="InterPro"/>
</dbReference>
<dbReference type="Gene3D" id="1.10.630.10">
    <property type="entry name" value="Cytochrome P450"/>
    <property type="match status" value="1"/>
</dbReference>
<sequence length="113" mass="12788">MSSLTLIRKNQSSEPEPSETRVQSSTMFVSIVLLWFCFCFILFQLKARRPKNFPPGPPILPVLGTFLHLTSKNLLKDLEQLRQTYGNVYSLFLGSKPAVVINGLKAMKEAMLE</sequence>
<dbReference type="InterPro" id="IPR002401">
    <property type="entry name" value="Cyt_P450_E_grp-I"/>
</dbReference>
<name>A0A2I4D3I0_AUSLI</name>
<dbReference type="STRING" id="52670.A0A2I4D3I0"/>
<dbReference type="InterPro" id="IPR001128">
    <property type="entry name" value="Cyt_P450"/>
</dbReference>
<dbReference type="InterPro" id="IPR036396">
    <property type="entry name" value="Cyt_P450_sf"/>
</dbReference>
<dbReference type="KEGG" id="alim:106534646"/>
<evidence type="ECO:0000256" key="3">
    <source>
        <dbReference type="SAM" id="Phobius"/>
    </source>
</evidence>
<keyword evidence="3" id="KW-0812">Transmembrane</keyword>
<dbReference type="PANTHER" id="PTHR24299">
    <property type="entry name" value="CYTOCHROME P450 FAMILY 1"/>
    <property type="match status" value="1"/>
</dbReference>
<accession>A0A2I4D3I0</accession>
<evidence type="ECO:0000256" key="1">
    <source>
        <dbReference type="ARBA" id="ARBA00010617"/>
    </source>
</evidence>
<evidence type="ECO:0000313" key="5">
    <source>
        <dbReference type="RefSeq" id="XP_013886800.1"/>
    </source>
</evidence>
<reference evidence="5" key="1">
    <citation type="submission" date="2025-08" db="UniProtKB">
        <authorList>
            <consortium name="RefSeq"/>
        </authorList>
    </citation>
    <scope>IDENTIFICATION</scope>
    <source>
        <strain evidence="5">Quisiro</strain>
        <tissue evidence="5">Liver</tissue>
    </source>
</reference>